<accession>A0A9D1DBX5</accession>
<dbReference type="HAMAP" id="MF_01477">
    <property type="entry name" value="Iojap_RsfS"/>
    <property type="match status" value="1"/>
</dbReference>
<dbReference type="NCBIfam" id="TIGR00090">
    <property type="entry name" value="rsfS_iojap_ybeB"/>
    <property type="match status" value="1"/>
</dbReference>
<dbReference type="EMBL" id="DVGY01000005">
    <property type="protein sequence ID" value="HIR40233.1"/>
    <property type="molecule type" value="Genomic_DNA"/>
</dbReference>
<dbReference type="GO" id="GO:0005737">
    <property type="term" value="C:cytoplasm"/>
    <property type="evidence" value="ECO:0007669"/>
    <property type="project" value="UniProtKB-SubCell"/>
</dbReference>
<dbReference type="PANTHER" id="PTHR21043:SF0">
    <property type="entry name" value="MITOCHONDRIAL ASSEMBLY OF RIBOSOMAL LARGE SUBUNIT PROTEIN 1"/>
    <property type="match status" value="1"/>
</dbReference>
<dbReference type="Proteomes" id="UP000886749">
    <property type="component" value="Unassembled WGS sequence"/>
</dbReference>
<dbReference type="GO" id="GO:0017148">
    <property type="term" value="P:negative regulation of translation"/>
    <property type="evidence" value="ECO:0007669"/>
    <property type="project" value="UniProtKB-UniRule"/>
</dbReference>
<keyword evidence="2" id="KW-0963">Cytoplasm</keyword>
<dbReference type="SUPFAM" id="SSF81301">
    <property type="entry name" value="Nucleotidyltransferase"/>
    <property type="match status" value="1"/>
</dbReference>
<dbReference type="InterPro" id="IPR004394">
    <property type="entry name" value="Iojap/RsfS/C7orf30"/>
</dbReference>
<evidence type="ECO:0000256" key="1">
    <source>
        <dbReference type="ARBA" id="ARBA00010574"/>
    </source>
</evidence>
<gene>
    <name evidence="2 3" type="primary">rsfS</name>
    <name evidence="3" type="ORF">IAB36_00175</name>
</gene>
<evidence type="ECO:0000256" key="2">
    <source>
        <dbReference type="HAMAP-Rule" id="MF_01477"/>
    </source>
</evidence>
<keyword evidence="2" id="KW-0678">Repressor</keyword>
<dbReference type="Gene3D" id="3.30.460.10">
    <property type="entry name" value="Beta Polymerase, domain 2"/>
    <property type="match status" value="1"/>
</dbReference>
<sequence length="120" mass="13596">MTYQEKAAEIVRVLDNKKALDIRAIRVGEVTVLADCFIIASTTNPTHVKALADEVEFQLKEKFDVAPNHIEGYQAADWIVMDYGDVVVHIFHDQAREYYSLEKLWSDGIPMDVAALLEQS</sequence>
<comment type="similarity">
    <text evidence="1 2">Belongs to the Iojap/RsfS family.</text>
</comment>
<comment type="subunit">
    <text evidence="2">Interacts with ribosomal protein uL14 (rplN).</text>
</comment>
<dbReference type="GO" id="GO:0042256">
    <property type="term" value="P:cytosolic ribosome assembly"/>
    <property type="evidence" value="ECO:0007669"/>
    <property type="project" value="UniProtKB-UniRule"/>
</dbReference>
<proteinExistence type="inferred from homology"/>
<evidence type="ECO:0000313" key="3">
    <source>
        <dbReference type="EMBL" id="HIR40233.1"/>
    </source>
</evidence>
<comment type="subcellular location">
    <subcellularLocation>
        <location evidence="2">Cytoplasm</location>
    </subcellularLocation>
</comment>
<reference evidence="3" key="1">
    <citation type="submission" date="2020-10" db="EMBL/GenBank/DDBJ databases">
        <authorList>
            <person name="Gilroy R."/>
        </authorList>
    </citation>
    <scope>NUCLEOTIDE SEQUENCE</scope>
    <source>
        <strain evidence="3">CHK184-25365</strain>
    </source>
</reference>
<comment type="caution">
    <text evidence="3">The sequence shown here is derived from an EMBL/GenBank/DDBJ whole genome shotgun (WGS) entry which is preliminary data.</text>
</comment>
<dbReference type="GO" id="GO:0043023">
    <property type="term" value="F:ribosomal large subunit binding"/>
    <property type="evidence" value="ECO:0007669"/>
    <property type="project" value="TreeGrafter"/>
</dbReference>
<reference evidence="3" key="2">
    <citation type="journal article" date="2021" name="PeerJ">
        <title>Extensive microbial diversity within the chicken gut microbiome revealed by metagenomics and culture.</title>
        <authorList>
            <person name="Gilroy R."/>
            <person name="Ravi A."/>
            <person name="Getino M."/>
            <person name="Pursley I."/>
            <person name="Horton D.L."/>
            <person name="Alikhan N.F."/>
            <person name="Baker D."/>
            <person name="Gharbi K."/>
            <person name="Hall N."/>
            <person name="Watson M."/>
            <person name="Adriaenssens E.M."/>
            <person name="Foster-Nyarko E."/>
            <person name="Jarju S."/>
            <person name="Secka A."/>
            <person name="Antonio M."/>
            <person name="Oren A."/>
            <person name="Chaudhuri R.R."/>
            <person name="La Ragione R."/>
            <person name="Hildebrand F."/>
            <person name="Pallen M.J."/>
        </authorList>
    </citation>
    <scope>NUCLEOTIDE SEQUENCE</scope>
    <source>
        <strain evidence="3">CHK184-25365</strain>
    </source>
</reference>
<dbReference type="PANTHER" id="PTHR21043">
    <property type="entry name" value="IOJAP SUPERFAMILY ORTHOLOG"/>
    <property type="match status" value="1"/>
</dbReference>
<keyword evidence="2" id="KW-0810">Translation regulation</keyword>
<name>A0A9D1DBX5_9FIRM</name>
<protein>
    <recommendedName>
        <fullName evidence="2">Ribosomal silencing factor RsfS</fullName>
    </recommendedName>
</protein>
<dbReference type="GO" id="GO:0090071">
    <property type="term" value="P:negative regulation of ribosome biogenesis"/>
    <property type="evidence" value="ECO:0007669"/>
    <property type="project" value="UniProtKB-UniRule"/>
</dbReference>
<dbReference type="InterPro" id="IPR043519">
    <property type="entry name" value="NT_sf"/>
</dbReference>
<organism evidence="3 4">
    <name type="scientific">Candidatus Egerieicola pullicola</name>
    <dbReference type="NCBI Taxonomy" id="2840775"/>
    <lineage>
        <taxon>Bacteria</taxon>
        <taxon>Bacillati</taxon>
        <taxon>Bacillota</taxon>
        <taxon>Clostridia</taxon>
        <taxon>Eubacteriales</taxon>
        <taxon>Oscillospiraceae</taxon>
        <taxon>Oscillospiraceae incertae sedis</taxon>
        <taxon>Candidatus Egerieicola</taxon>
    </lineage>
</organism>
<comment type="function">
    <text evidence="2">Functions as a ribosomal silencing factor. Interacts with ribosomal protein uL14 (rplN), blocking formation of intersubunit bridge B8. Prevents association of the 30S and 50S ribosomal subunits and the formation of functional ribosomes, thus repressing translation.</text>
</comment>
<dbReference type="AlphaFoldDB" id="A0A9D1DBX5"/>
<dbReference type="Pfam" id="PF02410">
    <property type="entry name" value="RsfS"/>
    <property type="match status" value="1"/>
</dbReference>
<evidence type="ECO:0000313" key="4">
    <source>
        <dbReference type="Proteomes" id="UP000886749"/>
    </source>
</evidence>